<keyword evidence="3" id="KW-1185">Reference proteome</keyword>
<evidence type="ECO:0000313" key="2">
    <source>
        <dbReference type="EMBL" id="AEE48731.1"/>
    </source>
</evidence>
<dbReference type="KEGG" id="hhy:Halhy_0824"/>
<dbReference type="HOGENOM" id="CLU_200409_0_0_10"/>
<name>F4L510_HALH1</name>
<dbReference type="EMBL" id="CP002691">
    <property type="protein sequence ID" value="AEE48731.1"/>
    <property type="molecule type" value="Genomic_DNA"/>
</dbReference>
<accession>F4L510</accession>
<gene>
    <name evidence="2" type="ordered locus">Halhy_0824</name>
</gene>
<dbReference type="AlphaFoldDB" id="F4L510"/>
<organism evidence="2 3">
    <name type="scientific">Haliscomenobacter hydrossis (strain ATCC 27775 / DSM 1100 / LMG 10767 / O)</name>
    <dbReference type="NCBI Taxonomy" id="760192"/>
    <lineage>
        <taxon>Bacteria</taxon>
        <taxon>Pseudomonadati</taxon>
        <taxon>Bacteroidota</taxon>
        <taxon>Saprospiria</taxon>
        <taxon>Saprospirales</taxon>
        <taxon>Haliscomenobacteraceae</taxon>
        <taxon>Haliscomenobacter</taxon>
    </lineage>
</organism>
<evidence type="ECO:0000256" key="1">
    <source>
        <dbReference type="SAM" id="MobiDB-lite"/>
    </source>
</evidence>
<protein>
    <submittedName>
        <fullName evidence="2">Uncharacterized protein</fullName>
    </submittedName>
</protein>
<evidence type="ECO:0000313" key="3">
    <source>
        <dbReference type="Proteomes" id="UP000008461"/>
    </source>
</evidence>
<reference evidence="2 3" key="1">
    <citation type="journal article" date="2011" name="Stand. Genomic Sci.">
        <title>Complete genome sequence of Haliscomenobacter hydrossis type strain (O).</title>
        <authorList>
            <consortium name="US DOE Joint Genome Institute (JGI-PGF)"/>
            <person name="Daligault H."/>
            <person name="Lapidus A."/>
            <person name="Zeytun A."/>
            <person name="Nolan M."/>
            <person name="Lucas S."/>
            <person name="Del Rio T.G."/>
            <person name="Tice H."/>
            <person name="Cheng J.F."/>
            <person name="Tapia R."/>
            <person name="Han C."/>
            <person name="Goodwin L."/>
            <person name="Pitluck S."/>
            <person name="Liolios K."/>
            <person name="Pagani I."/>
            <person name="Ivanova N."/>
            <person name="Huntemann M."/>
            <person name="Mavromatis K."/>
            <person name="Mikhailova N."/>
            <person name="Pati A."/>
            <person name="Chen A."/>
            <person name="Palaniappan K."/>
            <person name="Land M."/>
            <person name="Hauser L."/>
            <person name="Brambilla E.M."/>
            <person name="Rohde M."/>
            <person name="Verbarg S."/>
            <person name="Goker M."/>
            <person name="Bristow J."/>
            <person name="Eisen J.A."/>
            <person name="Markowitz V."/>
            <person name="Hugenholtz P."/>
            <person name="Kyrpides N.C."/>
            <person name="Klenk H.P."/>
            <person name="Woyke T."/>
        </authorList>
    </citation>
    <scope>NUCLEOTIDE SEQUENCE [LARGE SCALE GENOMIC DNA]</scope>
    <source>
        <strain evidence="3">ATCC 27775 / DSM 1100 / LMG 10767 / O</strain>
    </source>
</reference>
<proteinExistence type="predicted"/>
<reference key="2">
    <citation type="submission" date="2011-04" db="EMBL/GenBank/DDBJ databases">
        <title>Complete sequence of chromosome of Haliscomenobacter hydrossis DSM 1100.</title>
        <authorList>
            <consortium name="US DOE Joint Genome Institute (JGI-PGF)"/>
            <person name="Lucas S."/>
            <person name="Han J."/>
            <person name="Lapidus A."/>
            <person name="Bruce D."/>
            <person name="Goodwin L."/>
            <person name="Pitluck S."/>
            <person name="Peters L."/>
            <person name="Kyrpides N."/>
            <person name="Mavromatis K."/>
            <person name="Ivanova N."/>
            <person name="Ovchinnikova G."/>
            <person name="Pagani I."/>
            <person name="Daligault H."/>
            <person name="Detter J.C."/>
            <person name="Han C."/>
            <person name="Land M."/>
            <person name="Hauser L."/>
            <person name="Markowitz V."/>
            <person name="Cheng J.-F."/>
            <person name="Hugenholtz P."/>
            <person name="Woyke T."/>
            <person name="Wu D."/>
            <person name="Verbarg S."/>
            <person name="Frueling A."/>
            <person name="Brambilla E."/>
            <person name="Klenk H.-P."/>
            <person name="Eisen J.A."/>
        </authorList>
    </citation>
    <scope>NUCLEOTIDE SEQUENCE</scope>
    <source>
        <strain>DSM 1100</strain>
    </source>
</reference>
<feature type="region of interest" description="Disordered" evidence="1">
    <location>
        <begin position="1"/>
        <end position="20"/>
    </location>
</feature>
<dbReference type="Proteomes" id="UP000008461">
    <property type="component" value="Chromosome"/>
</dbReference>
<sequence length="55" mass="5848">MNSTISSNKGTPAPNSTYPKGGVSCSTDSFVVNQTLVFQINFCGKRPALRVAAKR</sequence>